<protein>
    <submittedName>
        <fullName evidence="1">Uncharacterized protein</fullName>
    </submittedName>
</protein>
<dbReference type="RefSeq" id="WP_148598528.1">
    <property type="nucleotide sequence ID" value="NZ_CP042997.1"/>
</dbReference>
<name>A0A5B9WF68_9BACT</name>
<accession>A0A5B9WF68</accession>
<dbReference type="EMBL" id="CP042997">
    <property type="protein sequence ID" value="QEH39187.1"/>
    <property type="molecule type" value="Genomic_DNA"/>
</dbReference>
<organism evidence="1 2">
    <name type="scientific">Aquisphaera giovannonii</name>
    <dbReference type="NCBI Taxonomy" id="406548"/>
    <lineage>
        <taxon>Bacteria</taxon>
        <taxon>Pseudomonadati</taxon>
        <taxon>Planctomycetota</taxon>
        <taxon>Planctomycetia</taxon>
        <taxon>Isosphaerales</taxon>
        <taxon>Isosphaeraceae</taxon>
        <taxon>Aquisphaera</taxon>
    </lineage>
</organism>
<evidence type="ECO:0000313" key="1">
    <source>
        <dbReference type="EMBL" id="QEH39187.1"/>
    </source>
</evidence>
<evidence type="ECO:0000313" key="2">
    <source>
        <dbReference type="Proteomes" id="UP000324233"/>
    </source>
</evidence>
<gene>
    <name evidence="1" type="ORF">OJF2_77990</name>
</gene>
<sequence>MRCLIPRFTIRRYLLALAVACPLAASLLGYLTGRLCPLCFSGRVETTYRCVLLPRAEDGRTEPYFGTPIARSCRRCGLTW</sequence>
<keyword evidence="2" id="KW-1185">Reference proteome</keyword>
<reference evidence="1 2" key="1">
    <citation type="submission" date="2019-08" db="EMBL/GenBank/DDBJ databases">
        <title>Deep-cultivation of Planctomycetes and their phenomic and genomic characterization uncovers novel biology.</title>
        <authorList>
            <person name="Wiegand S."/>
            <person name="Jogler M."/>
            <person name="Boedeker C."/>
            <person name="Pinto D."/>
            <person name="Vollmers J."/>
            <person name="Rivas-Marin E."/>
            <person name="Kohn T."/>
            <person name="Peeters S.H."/>
            <person name="Heuer A."/>
            <person name="Rast P."/>
            <person name="Oberbeckmann S."/>
            <person name="Bunk B."/>
            <person name="Jeske O."/>
            <person name="Meyerdierks A."/>
            <person name="Storesund J.E."/>
            <person name="Kallscheuer N."/>
            <person name="Luecker S."/>
            <person name="Lage O.M."/>
            <person name="Pohl T."/>
            <person name="Merkel B.J."/>
            <person name="Hornburger P."/>
            <person name="Mueller R.-W."/>
            <person name="Bruemmer F."/>
            <person name="Labrenz M."/>
            <person name="Spormann A.M."/>
            <person name="Op den Camp H."/>
            <person name="Overmann J."/>
            <person name="Amann R."/>
            <person name="Jetten M.S.M."/>
            <person name="Mascher T."/>
            <person name="Medema M.H."/>
            <person name="Devos D.P."/>
            <person name="Kaster A.-K."/>
            <person name="Ovreas L."/>
            <person name="Rohde M."/>
            <person name="Galperin M.Y."/>
            <person name="Jogler C."/>
        </authorList>
    </citation>
    <scope>NUCLEOTIDE SEQUENCE [LARGE SCALE GENOMIC DNA]</scope>
    <source>
        <strain evidence="1 2">OJF2</strain>
    </source>
</reference>
<proteinExistence type="predicted"/>
<dbReference type="KEGG" id="agv:OJF2_77990"/>
<dbReference type="AlphaFoldDB" id="A0A5B9WF68"/>
<dbReference type="Proteomes" id="UP000324233">
    <property type="component" value="Chromosome"/>
</dbReference>